<dbReference type="PROSITE" id="PS51257">
    <property type="entry name" value="PROKAR_LIPOPROTEIN"/>
    <property type="match status" value="1"/>
</dbReference>
<sequence>MGKRNWGLKHCKTLTALLLVSVAVSSCIPSVSSNPRSRLSANATNSNVGLYQGKILADNPIILSNDPSLSLKYDLNKLTSVANITTNSFLQGNPNCSGLTYCFEVRQYKESVSALQTTDGKWGYSTASEEFLQVNTYYHLNKIFDQFFSNLGLSYGNAYDSFAFPIYDTAIPLNLYNSDGTFNLNSQTLMAFSGCDLENNATYDQATESLCFGYTGSKKELRWAHDSTIVYHEAGHFFQKLQLNFRNTASVTKAQLGNYLYTEAGSIGEGLSDFFSYYVNGRTHWGEWAAGKLGGSRPLSEDDSLHVPSLSTDDDQRLNYPQYLNYDPNDPEIPVEDIHMSGMIISHYLTALSVDLQSKCSMSSKDAREFVMSILNETMAELGDLTSKGTVNGSVGKVNMDATNSLQWLSTNNPINYRSFSQTIAKNLLNTIGNAGLNRCNGTYYTRDNIEGLLDSYGLLLFKTYNQHRNLTNTSTKINTQVTATNRKKSVLISKNSLILDPTTGASSAYVIDSRTQIAAGITQLQSSGLIGTMSAQTPSDFGFNNGNSKVSPGEVVAIALNLYNNSNSVMGGIEVLANDWDHADTVTKKPCLFDSNLSNDGWPLSSEGASTDANCQTIGASTTEFAPVCFVQSNESSATKWISQHEFKEKMSIDTNSCLDKSNDKDCFIRAIKGADKAHFSKINPKSTWGQTMANPKTGKAYGLDWGNVLLFEVSKHIPPGTVIDCRLRVRFTNCEDCFHDSTRNNNDYFDFEYNGPRPFKIIHLQIPITD</sequence>
<keyword evidence="2" id="KW-1185">Reference proteome</keyword>
<dbReference type="SUPFAM" id="SSF55486">
    <property type="entry name" value="Metalloproteases ('zincins'), catalytic domain"/>
    <property type="match status" value="1"/>
</dbReference>
<accession>A0A2K9NTP0</accession>
<dbReference type="EMBL" id="CP025704">
    <property type="protein sequence ID" value="AUN98114.1"/>
    <property type="molecule type" value="Genomic_DNA"/>
</dbReference>
<organism evidence="1 2">
    <name type="scientific">Bacteriovorax stolpii</name>
    <name type="common">Bdellovibrio stolpii</name>
    <dbReference type="NCBI Taxonomy" id="960"/>
    <lineage>
        <taxon>Bacteria</taxon>
        <taxon>Pseudomonadati</taxon>
        <taxon>Bdellovibrionota</taxon>
        <taxon>Bacteriovoracia</taxon>
        <taxon>Bacteriovoracales</taxon>
        <taxon>Bacteriovoracaceae</taxon>
        <taxon>Bacteriovorax</taxon>
    </lineage>
</organism>
<proteinExistence type="predicted"/>
<dbReference type="Proteomes" id="UP000235584">
    <property type="component" value="Chromosome"/>
</dbReference>
<reference evidence="1 2" key="1">
    <citation type="submission" date="2018-01" db="EMBL/GenBank/DDBJ databases">
        <title>Complete genome sequence of Bacteriovorax stolpii DSM12778.</title>
        <authorList>
            <person name="Tang B."/>
            <person name="Chang J."/>
        </authorList>
    </citation>
    <scope>NUCLEOTIDE SEQUENCE [LARGE SCALE GENOMIC DNA]</scope>
    <source>
        <strain evidence="1 2">DSM 12778</strain>
    </source>
</reference>
<protein>
    <submittedName>
        <fullName evidence="1">Uncharacterized protein</fullName>
    </submittedName>
</protein>
<dbReference type="KEGG" id="bsto:C0V70_08330"/>
<evidence type="ECO:0000313" key="2">
    <source>
        <dbReference type="Proteomes" id="UP000235584"/>
    </source>
</evidence>
<gene>
    <name evidence="1" type="ORF">C0V70_08330</name>
</gene>
<evidence type="ECO:0000313" key="1">
    <source>
        <dbReference type="EMBL" id="AUN98114.1"/>
    </source>
</evidence>
<name>A0A2K9NTP0_BACTC</name>
<dbReference type="AlphaFoldDB" id="A0A2K9NTP0"/>
<dbReference type="RefSeq" id="WP_102243405.1">
    <property type="nucleotide sequence ID" value="NZ_CP025704.1"/>
</dbReference>